<proteinExistence type="predicted"/>
<gene>
    <name evidence="3" type="ORF">ENKNEFLB_00744</name>
</gene>
<dbReference type="EMBL" id="CP075371">
    <property type="protein sequence ID" value="QVT78367.1"/>
    <property type="molecule type" value="Genomic_DNA"/>
</dbReference>
<keyword evidence="1" id="KW-0472">Membrane</keyword>
<feature type="transmembrane region" description="Helical" evidence="1">
    <location>
        <begin position="50"/>
        <end position="73"/>
    </location>
</feature>
<accession>A0ABX8EE58</accession>
<feature type="transmembrane region" description="Helical" evidence="1">
    <location>
        <begin position="94"/>
        <end position="112"/>
    </location>
</feature>
<sequence length="154" mass="16233">MTDIRATQAVRPAAPGIDPRGPRVAATITSLVLALVLLTAPSAFATTLLALQTVVFAVGATAGVQRTPYAWFFRRVVRPRLDPPAETEDPRPPRFAQTVGLVFAVVGLLGLLSGVTALGLVAVGLALVAALLNAVFDYCLGCEMYLLLKRVQHA</sequence>
<evidence type="ECO:0000313" key="4">
    <source>
        <dbReference type="Proteomes" id="UP000679307"/>
    </source>
</evidence>
<dbReference type="Proteomes" id="UP000679307">
    <property type="component" value="Chromosome"/>
</dbReference>
<organism evidence="3 4">
    <name type="scientific">Nocardioides aquaticus</name>
    <dbReference type="NCBI Taxonomy" id="160826"/>
    <lineage>
        <taxon>Bacteria</taxon>
        <taxon>Bacillati</taxon>
        <taxon>Actinomycetota</taxon>
        <taxon>Actinomycetes</taxon>
        <taxon>Propionibacteriales</taxon>
        <taxon>Nocardioidaceae</taxon>
        <taxon>Nocardioides</taxon>
    </lineage>
</organism>
<dbReference type="Pfam" id="PF14340">
    <property type="entry name" value="DUF4395"/>
    <property type="match status" value="1"/>
</dbReference>
<keyword evidence="1" id="KW-1133">Transmembrane helix</keyword>
<feature type="transmembrane region" description="Helical" evidence="1">
    <location>
        <begin position="118"/>
        <end position="140"/>
    </location>
</feature>
<dbReference type="InterPro" id="IPR025508">
    <property type="entry name" value="DUF4395"/>
</dbReference>
<evidence type="ECO:0000256" key="1">
    <source>
        <dbReference type="SAM" id="Phobius"/>
    </source>
</evidence>
<feature type="domain" description="DUF4395" evidence="2">
    <location>
        <begin position="17"/>
        <end position="150"/>
    </location>
</feature>
<keyword evidence="4" id="KW-1185">Reference proteome</keyword>
<evidence type="ECO:0000313" key="3">
    <source>
        <dbReference type="EMBL" id="QVT78367.1"/>
    </source>
</evidence>
<evidence type="ECO:0000259" key="2">
    <source>
        <dbReference type="Pfam" id="PF14340"/>
    </source>
</evidence>
<feature type="transmembrane region" description="Helical" evidence="1">
    <location>
        <begin position="24"/>
        <end position="44"/>
    </location>
</feature>
<protein>
    <recommendedName>
        <fullName evidence="2">DUF4395 domain-containing protein</fullName>
    </recommendedName>
</protein>
<reference evidence="3 4" key="1">
    <citation type="submission" date="2021-05" db="EMBL/GenBank/DDBJ databases">
        <title>Complete genome of Nocardioides aquaticus KCTC 9944T isolated from meromictic and hypersaline Ekho Lake, Antarctica.</title>
        <authorList>
            <person name="Hwang K."/>
            <person name="Kim K.M."/>
            <person name="Choe H."/>
        </authorList>
    </citation>
    <scope>NUCLEOTIDE SEQUENCE [LARGE SCALE GENOMIC DNA]</scope>
    <source>
        <strain evidence="3 4">KCTC 9944</strain>
    </source>
</reference>
<name>A0ABX8EE58_9ACTN</name>
<keyword evidence="1" id="KW-0812">Transmembrane</keyword>
<dbReference type="RefSeq" id="WP_214057956.1">
    <property type="nucleotide sequence ID" value="NZ_BAAAHS010000209.1"/>
</dbReference>